<name>A0ACC2NC18_9HYME</name>
<gene>
    <name evidence="1" type="ORF">QAD02_010166</name>
</gene>
<reference evidence="1" key="1">
    <citation type="submission" date="2023-04" db="EMBL/GenBank/DDBJ databases">
        <title>A chromosome-level genome assembly of the parasitoid wasp Eretmocerus hayati.</title>
        <authorList>
            <person name="Zhong Y."/>
            <person name="Liu S."/>
            <person name="Liu Y."/>
        </authorList>
    </citation>
    <scope>NUCLEOTIDE SEQUENCE</scope>
    <source>
        <strain evidence="1">ZJU_SS_LIU_2023</strain>
    </source>
</reference>
<evidence type="ECO:0000313" key="1">
    <source>
        <dbReference type="EMBL" id="KAJ8668503.1"/>
    </source>
</evidence>
<comment type="caution">
    <text evidence="1">The sequence shown here is derived from an EMBL/GenBank/DDBJ whole genome shotgun (WGS) entry which is preliminary data.</text>
</comment>
<proteinExistence type="predicted"/>
<accession>A0ACC2NC18</accession>
<keyword evidence="2" id="KW-1185">Reference proteome</keyword>
<sequence length="165" mass="18703">MREANLDWLTSKTQWERSVMKKHARMARILAIGAFIGTMVCDSGYVMMPFIGYTPRVLNNVTDTGIANGRFFPIQVSFPFDAMSSPIFEVMYFLNGIACFICGICIVAPDMVFGVLILHASAQFEILGQKMLHVFDDFEDNRSQDKKLIETRLKEIVATHVRLGR</sequence>
<dbReference type="EMBL" id="CM056744">
    <property type="protein sequence ID" value="KAJ8668503.1"/>
    <property type="molecule type" value="Genomic_DNA"/>
</dbReference>
<protein>
    <submittedName>
        <fullName evidence="1">Uncharacterized protein</fullName>
    </submittedName>
</protein>
<evidence type="ECO:0000313" key="2">
    <source>
        <dbReference type="Proteomes" id="UP001239111"/>
    </source>
</evidence>
<dbReference type="Proteomes" id="UP001239111">
    <property type="component" value="Chromosome 4"/>
</dbReference>
<organism evidence="1 2">
    <name type="scientific">Eretmocerus hayati</name>
    <dbReference type="NCBI Taxonomy" id="131215"/>
    <lineage>
        <taxon>Eukaryota</taxon>
        <taxon>Metazoa</taxon>
        <taxon>Ecdysozoa</taxon>
        <taxon>Arthropoda</taxon>
        <taxon>Hexapoda</taxon>
        <taxon>Insecta</taxon>
        <taxon>Pterygota</taxon>
        <taxon>Neoptera</taxon>
        <taxon>Endopterygota</taxon>
        <taxon>Hymenoptera</taxon>
        <taxon>Apocrita</taxon>
        <taxon>Proctotrupomorpha</taxon>
        <taxon>Chalcidoidea</taxon>
        <taxon>Aphelinidae</taxon>
        <taxon>Aphelininae</taxon>
        <taxon>Eretmocerus</taxon>
    </lineage>
</organism>